<comment type="similarity">
    <text evidence="8">Belongs to the small Tim family.</text>
</comment>
<dbReference type="Pfam" id="PF02953">
    <property type="entry name" value="zf-Tim10_DDP"/>
    <property type="match status" value="1"/>
</dbReference>
<evidence type="ECO:0000256" key="1">
    <source>
        <dbReference type="ARBA" id="ARBA00022448"/>
    </source>
</evidence>
<dbReference type="InterPro" id="IPR004217">
    <property type="entry name" value="Tim10-like"/>
</dbReference>
<keyword evidence="7 8" id="KW-1015">Disulfide bond</keyword>
<dbReference type="InterPro" id="IPR035427">
    <property type="entry name" value="Tim10-like_dom_sf"/>
</dbReference>
<dbReference type="AlphaFoldDB" id="A0AA36M3L6"/>
<sequence length="124" mass="14074">MVILQTVQDALISVLNLFRPGMPLSSLKAEVIEYSFTAMDAPPGATETDMKTFRDFLMQYNNVTEQCFAACVNDMTTRNVSEKEEKCSMNCLDKYLKMTQRVSLRFQEHQLLNAEVQGATIPHT</sequence>
<dbReference type="EMBL" id="CATQJL010000223">
    <property type="protein sequence ID" value="CAJ0596720.1"/>
    <property type="molecule type" value="Genomic_DNA"/>
</dbReference>
<keyword evidence="11" id="KW-1185">Reference proteome</keyword>
<proteinExistence type="inferred from homology"/>
<dbReference type="SUPFAM" id="SSF144122">
    <property type="entry name" value="Tim10-like"/>
    <property type="match status" value="1"/>
</dbReference>
<evidence type="ECO:0000256" key="4">
    <source>
        <dbReference type="ARBA" id="ARBA00022927"/>
    </source>
</evidence>
<dbReference type="Gene3D" id="1.10.287.810">
    <property type="entry name" value="Mitochondrial import inner membrane translocase subunit tim13 like domains"/>
    <property type="match status" value="1"/>
</dbReference>
<dbReference type="GO" id="GO:0005743">
    <property type="term" value="C:mitochondrial inner membrane"/>
    <property type="evidence" value="ECO:0007669"/>
    <property type="project" value="UniProtKB-SubCell"/>
</dbReference>
<keyword evidence="5 8" id="KW-0811">Translocation</keyword>
<feature type="domain" description="Tim10-like" evidence="9">
    <location>
        <begin position="51"/>
        <end position="108"/>
    </location>
</feature>
<comment type="subcellular location">
    <subcellularLocation>
        <location evidence="8">Mitochondrion inner membrane</location>
        <topology evidence="8">Peripheral membrane protein</topology>
        <orientation evidence="8">Intermembrane side</orientation>
    </subcellularLocation>
</comment>
<evidence type="ECO:0000256" key="6">
    <source>
        <dbReference type="ARBA" id="ARBA00023128"/>
    </source>
</evidence>
<evidence type="ECO:0000313" key="10">
    <source>
        <dbReference type="EMBL" id="CAJ0596720.1"/>
    </source>
</evidence>
<comment type="function">
    <text evidence="8">Mitochondrial intermembrane chaperone that participates in the import and insertion of some multi-pass transmembrane proteins into the mitochondrial inner membrane. Also required for the transfer of beta-barrel precursors from the TOM complex to the sorting and assembly machinery (SAM complex) of the outer membrane. Acts as a chaperone-like protein that protects the hydrophobic precursors from aggregation and guide them through the mitochondrial intermembrane space.</text>
</comment>
<dbReference type="GO" id="GO:0046872">
    <property type="term" value="F:metal ion binding"/>
    <property type="evidence" value="ECO:0007669"/>
    <property type="project" value="UniProtKB-KW"/>
</dbReference>
<reference evidence="10" key="1">
    <citation type="submission" date="2023-07" db="EMBL/GenBank/DDBJ databases">
        <authorList>
            <consortium name="CYATHOMIX"/>
        </authorList>
    </citation>
    <scope>NUCLEOTIDE SEQUENCE</scope>
    <source>
        <strain evidence="10">N/A</strain>
    </source>
</reference>
<dbReference type="GO" id="GO:0015031">
    <property type="term" value="P:protein transport"/>
    <property type="evidence" value="ECO:0007669"/>
    <property type="project" value="UniProtKB-KW"/>
</dbReference>
<evidence type="ECO:0000256" key="8">
    <source>
        <dbReference type="RuleBase" id="RU367043"/>
    </source>
</evidence>
<keyword evidence="6 8" id="KW-0496">Mitochondrion</keyword>
<evidence type="ECO:0000313" key="11">
    <source>
        <dbReference type="Proteomes" id="UP001176961"/>
    </source>
</evidence>
<keyword evidence="1 8" id="KW-0813">Transport</keyword>
<evidence type="ECO:0000256" key="3">
    <source>
        <dbReference type="ARBA" id="ARBA00022833"/>
    </source>
</evidence>
<name>A0AA36M3L6_CYLNA</name>
<dbReference type="PANTHER" id="PTHR13172">
    <property type="entry name" value="MITOCHONDRIAL IMPORT INNER MEMBRANE TRANSLOCASE SUBUNIT TIM9B"/>
    <property type="match status" value="1"/>
</dbReference>
<comment type="caution">
    <text evidence="10">The sequence shown here is derived from an EMBL/GenBank/DDBJ whole genome shotgun (WGS) entry which is preliminary data.</text>
</comment>
<dbReference type="InterPro" id="IPR050673">
    <property type="entry name" value="Mito_inner_translocase_sub"/>
</dbReference>
<comment type="subunit">
    <text evidence="8">Heterohexamer.</text>
</comment>
<evidence type="ECO:0000256" key="2">
    <source>
        <dbReference type="ARBA" id="ARBA00022723"/>
    </source>
</evidence>
<protein>
    <recommendedName>
        <fullName evidence="8">Mitochondrial import inner membrane translocase subunit</fullName>
    </recommendedName>
</protein>
<dbReference type="Proteomes" id="UP001176961">
    <property type="component" value="Unassembled WGS sequence"/>
</dbReference>
<keyword evidence="8" id="KW-0143">Chaperone</keyword>
<evidence type="ECO:0000256" key="5">
    <source>
        <dbReference type="ARBA" id="ARBA00023010"/>
    </source>
</evidence>
<organism evidence="10 11">
    <name type="scientific">Cylicocyclus nassatus</name>
    <name type="common">Nematode worm</name>
    <dbReference type="NCBI Taxonomy" id="53992"/>
    <lineage>
        <taxon>Eukaryota</taxon>
        <taxon>Metazoa</taxon>
        <taxon>Ecdysozoa</taxon>
        <taxon>Nematoda</taxon>
        <taxon>Chromadorea</taxon>
        <taxon>Rhabditida</taxon>
        <taxon>Rhabditina</taxon>
        <taxon>Rhabditomorpha</taxon>
        <taxon>Strongyloidea</taxon>
        <taxon>Strongylidae</taxon>
        <taxon>Cylicocyclus</taxon>
    </lineage>
</organism>
<keyword evidence="8" id="KW-0472">Membrane</keyword>
<keyword evidence="3" id="KW-0862">Zinc</keyword>
<keyword evidence="8" id="KW-0999">Mitochondrion inner membrane</keyword>
<keyword evidence="2" id="KW-0479">Metal-binding</keyword>
<accession>A0AA36M3L6</accession>
<gene>
    <name evidence="10" type="ORF">CYNAS_LOCUS8703</name>
</gene>
<evidence type="ECO:0000259" key="9">
    <source>
        <dbReference type="Pfam" id="PF02953"/>
    </source>
</evidence>
<comment type="domain">
    <text evidence="8">The twin CX3C motif contains 4 conserved Cys residues that form 2 disulfide bonds in the mitochondrial intermembrane space.</text>
</comment>
<keyword evidence="4 8" id="KW-0653">Protein transport</keyword>
<evidence type="ECO:0000256" key="7">
    <source>
        <dbReference type="ARBA" id="ARBA00023157"/>
    </source>
</evidence>